<evidence type="ECO:0000313" key="2">
    <source>
        <dbReference type="Proteomes" id="UP000220226"/>
    </source>
</evidence>
<evidence type="ECO:0000313" key="1">
    <source>
        <dbReference type="EMBL" id="PFC68272.1"/>
    </source>
</evidence>
<dbReference type="EMBL" id="NTQT01000085">
    <property type="protein sequence ID" value="PFC68272.1"/>
    <property type="molecule type" value="Genomic_DNA"/>
</dbReference>
<proteinExistence type="predicted"/>
<protein>
    <submittedName>
        <fullName evidence="1">N-acetylmuramoyl-L-alanine amidase</fullName>
    </submittedName>
</protein>
<dbReference type="Proteomes" id="UP000220226">
    <property type="component" value="Unassembled WGS sequence"/>
</dbReference>
<comment type="caution">
    <text evidence="1">The sequence shown here is derived from an EMBL/GenBank/DDBJ whole genome shotgun (WGS) entry which is preliminary data.</text>
</comment>
<sequence>DNDVWLDLGRSRWVKAEHYYWRPFKAISKFPEGYEVSYCDGINGAYKGSINSKKPLTVFFRKEGWIDIGGCRWTLEKHFDIVDIR</sequence>
<feature type="non-terminal residue" evidence="1">
    <location>
        <position position="1"/>
    </location>
</feature>
<accession>A0A2A8XTT1</accession>
<organism evidence="1 2">
    <name type="scientific">Bacillus cereus</name>
    <dbReference type="NCBI Taxonomy" id="1396"/>
    <lineage>
        <taxon>Bacteria</taxon>
        <taxon>Bacillati</taxon>
        <taxon>Bacillota</taxon>
        <taxon>Bacilli</taxon>
        <taxon>Bacillales</taxon>
        <taxon>Bacillaceae</taxon>
        <taxon>Bacillus</taxon>
        <taxon>Bacillus cereus group</taxon>
    </lineage>
</organism>
<dbReference type="AlphaFoldDB" id="A0A2A8XTT1"/>
<gene>
    <name evidence="1" type="ORF">CN290_31780</name>
</gene>
<reference evidence="1 2" key="1">
    <citation type="submission" date="2017-09" db="EMBL/GenBank/DDBJ databases">
        <title>Large-scale bioinformatics analysis of Bacillus genomes uncovers conserved roles of natural products in bacterial physiology.</title>
        <authorList>
            <consortium name="Agbiome Team Llc"/>
            <person name="Bleich R.M."/>
            <person name="Grubbs K.J."/>
            <person name="Santa Maria K.C."/>
            <person name="Allen S.E."/>
            <person name="Farag S."/>
            <person name="Shank E.A."/>
            <person name="Bowers A."/>
        </authorList>
    </citation>
    <scope>NUCLEOTIDE SEQUENCE [LARGE SCALE GENOMIC DNA]</scope>
    <source>
        <strain evidence="1 2">AFS025165</strain>
    </source>
</reference>
<name>A0A2A8XTT1_BACCE</name>